<feature type="transmembrane region" description="Helical" evidence="12">
    <location>
        <begin position="461"/>
        <end position="480"/>
    </location>
</feature>
<evidence type="ECO:0000256" key="8">
    <source>
        <dbReference type="ARBA" id="ARBA00022692"/>
    </source>
</evidence>
<evidence type="ECO:0000313" key="13">
    <source>
        <dbReference type="EMBL" id="KAF2493155.1"/>
    </source>
</evidence>
<dbReference type="AlphaFoldDB" id="A0A6A6QLD3"/>
<dbReference type="GO" id="GO:0004376">
    <property type="term" value="F:GPI mannosyltransferase activity"/>
    <property type="evidence" value="ECO:0007669"/>
    <property type="project" value="InterPro"/>
</dbReference>
<comment type="function">
    <text evidence="12">Mannosyltransferase involved in glycosylphosphatidylinositol-anchor biosynthesis.</text>
</comment>
<comment type="pathway">
    <text evidence="2 12">Glycolipid biosynthesis; glycosylphosphatidylinositol-anchor biosynthesis.</text>
</comment>
<accession>A0A6A6QLD3</accession>
<evidence type="ECO:0000313" key="14">
    <source>
        <dbReference type="Proteomes" id="UP000799750"/>
    </source>
</evidence>
<evidence type="ECO:0000256" key="10">
    <source>
        <dbReference type="ARBA" id="ARBA00022989"/>
    </source>
</evidence>
<evidence type="ECO:0000256" key="2">
    <source>
        <dbReference type="ARBA" id="ARBA00004687"/>
    </source>
</evidence>
<evidence type="ECO:0000256" key="1">
    <source>
        <dbReference type="ARBA" id="ARBA00004477"/>
    </source>
</evidence>
<name>A0A6A6QLD3_9PEZI</name>
<evidence type="ECO:0000256" key="4">
    <source>
        <dbReference type="ARBA" id="ARBA00013795"/>
    </source>
</evidence>
<comment type="similarity">
    <text evidence="3 12">Belongs to the PIGV family.</text>
</comment>
<feature type="transmembrane region" description="Helical" evidence="12">
    <location>
        <begin position="165"/>
        <end position="182"/>
    </location>
</feature>
<keyword evidence="8 12" id="KW-0812">Transmembrane</keyword>
<dbReference type="EMBL" id="MU004192">
    <property type="protein sequence ID" value="KAF2493155.1"/>
    <property type="molecule type" value="Genomic_DNA"/>
</dbReference>
<keyword evidence="11 12" id="KW-0472">Membrane</keyword>
<feature type="transmembrane region" description="Helical" evidence="12">
    <location>
        <begin position="129"/>
        <end position="153"/>
    </location>
</feature>
<evidence type="ECO:0000256" key="6">
    <source>
        <dbReference type="ARBA" id="ARBA00022676"/>
    </source>
</evidence>
<dbReference type="GO" id="GO:0031501">
    <property type="term" value="C:mannosyltransferase complex"/>
    <property type="evidence" value="ECO:0007669"/>
    <property type="project" value="TreeGrafter"/>
</dbReference>
<reference evidence="13" key="1">
    <citation type="journal article" date="2020" name="Stud. Mycol.">
        <title>101 Dothideomycetes genomes: a test case for predicting lifestyles and emergence of pathogens.</title>
        <authorList>
            <person name="Haridas S."/>
            <person name="Albert R."/>
            <person name="Binder M."/>
            <person name="Bloem J."/>
            <person name="Labutti K."/>
            <person name="Salamov A."/>
            <person name="Andreopoulos B."/>
            <person name="Baker S."/>
            <person name="Barry K."/>
            <person name="Bills G."/>
            <person name="Bluhm B."/>
            <person name="Cannon C."/>
            <person name="Castanera R."/>
            <person name="Culley D."/>
            <person name="Daum C."/>
            <person name="Ezra D."/>
            <person name="Gonzalez J."/>
            <person name="Henrissat B."/>
            <person name="Kuo A."/>
            <person name="Liang C."/>
            <person name="Lipzen A."/>
            <person name="Lutzoni F."/>
            <person name="Magnuson J."/>
            <person name="Mondo S."/>
            <person name="Nolan M."/>
            <person name="Ohm R."/>
            <person name="Pangilinan J."/>
            <person name="Park H.-J."/>
            <person name="Ramirez L."/>
            <person name="Alfaro M."/>
            <person name="Sun H."/>
            <person name="Tritt A."/>
            <person name="Yoshinaga Y."/>
            <person name="Zwiers L.-H."/>
            <person name="Turgeon B."/>
            <person name="Goodwin S."/>
            <person name="Spatafora J."/>
            <person name="Crous P."/>
            <person name="Grigoriev I."/>
        </authorList>
    </citation>
    <scope>NUCLEOTIDE SEQUENCE</scope>
    <source>
        <strain evidence="13">CBS 269.34</strain>
    </source>
</reference>
<evidence type="ECO:0000256" key="7">
    <source>
        <dbReference type="ARBA" id="ARBA00022679"/>
    </source>
</evidence>
<keyword evidence="5 12" id="KW-0337">GPI-anchor biosynthesis</keyword>
<keyword evidence="9 12" id="KW-0256">Endoplasmic reticulum</keyword>
<keyword evidence="10 12" id="KW-1133">Transmembrane helix</keyword>
<dbReference type="PANTHER" id="PTHR12468:SF2">
    <property type="entry name" value="GPI MANNOSYLTRANSFERASE 2"/>
    <property type="match status" value="1"/>
</dbReference>
<proteinExistence type="inferred from homology"/>
<dbReference type="GO" id="GO:0005789">
    <property type="term" value="C:endoplasmic reticulum membrane"/>
    <property type="evidence" value="ECO:0007669"/>
    <property type="project" value="UniProtKB-SubCell"/>
</dbReference>
<dbReference type="GO" id="GO:0006506">
    <property type="term" value="P:GPI anchor biosynthetic process"/>
    <property type="evidence" value="ECO:0007669"/>
    <property type="project" value="UniProtKB-UniPathway"/>
</dbReference>
<evidence type="ECO:0000256" key="11">
    <source>
        <dbReference type="ARBA" id="ARBA00023136"/>
    </source>
</evidence>
<evidence type="ECO:0000256" key="3">
    <source>
        <dbReference type="ARBA" id="ARBA00008698"/>
    </source>
</evidence>
<protein>
    <recommendedName>
        <fullName evidence="4 12">GPI mannosyltransferase 2</fullName>
        <ecNumber evidence="12">2.4.1.-</ecNumber>
    </recommendedName>
</protein>
<feature type="transmembrane region" description="Helical" evidence="12">
    <location>
        <begin position="269"/>
        <end position="291"/>
    </location>
</feature>
<dbReference type="Proteomes" id="UP000799750">
    <property type="component" value="Unassembled WGS sequence"/>
</dbReference>
<sequence>MATCTWNPYVRPLEHPLKTLTLLFLLWKALLLLVAVASPGPGYDTSTAILKRAGVLSTGEKGTSSILHVLGERLALKLMRWDAIYFVKSAERGNLNEQDWAFSWAFSRLIHYLAKILSPQVDNAPLSTYIWAGIAISHISHLFSVLVLNRLFVRVQTNANRHRSAFLAASLHIVTPAGLFLSAPYGEALFSFLNFSGMLLYVQSQRQQSQNSWGFLRGCKIVASGALFSMAASIRGNGLLSGLIFVYDVVTHLPRVVNFSLSLDEFQRLLSTTVAGSLIIIGFFGPQWLAYEEYCGQTYMSSKFGRPWCLRYVPSIYSWVQSHYWNVGFLRYWTISNVPLFLIATPLVWVMIRSAIWSLENKPKALVVDPQSRFSVRSVERVIPKPSEGYAPTEVERGFLRRLALPQLVLALMALTNFHVQIINRIASGYPIWYLFIARILSHDSTPLASKQRPTDIMHVFIRWMIMYAIVQGSLFANFLPPA</sequence>
<comment type="caution">
    <text evidence="12">Lacks conserved residue(s) required for the propagation of feature annotation.</text>
</comment>
<evidence type="ECO:0000256" key="9">
    <source>
        <dbReference type="ARBA" id="ARBA00022824"/>
    </source>
</evidence>
<dbReference type="GO" id="GO:0000009">
    <property type="term" value="F:alpha-1,6-mannosyltransferase activity"/>
    <property type="evidence" value="ECO:0007669"/>
    <property type="project" value="InterPro"/>
</dbReference>
<dbReference type="InterPro" id="IPR007315">
    <property type="entry name" value="PIG-V/Gpi18"/>
</dbReference>
<gene>
    <name evidence="13" type="ORF">BU16DRAFT_512900</name>
</gene>
<dbReference type="Pfam" id="PF04188">
    <property type="entry name" value="Mannosyl_trans2"/>
    <property type="match status" value="1"/>
</dbReference>
<evidence type="ECO:0000256" key="12">
    <source>
        <dbReference type="RuleBase" id="RU363112"/>
    </source>
</evidence>
<organism evidence="13 14">
    <name type="scientific">Lophium mytilinum</name>
    <dbReference type="NCBI Taxonomy" id="390894"/>
    <lineage>
        <taxon>Eukaryota</taxon>
        <taxon>Fungi</taxon>
        <taxon>Dikarya</taxon>
        <taxon>Ascomycota</taxon>
        <taxon>Pezizomycotina</taxon>
        <taxon>Dothideomycetes</taxon>
        <taxon>Pleosporomycetidae</taxon>
        <taxon>Mytilinidiales</taxon>
        <taxon>Mytilinidiaceae</taxon>
        <taxon>Lophium</taxon>
    </lineage>
</organism>
<comment type="subcellular location">
    <subcellularLocation>
        <location evidence="1 12">Endoplasmic reticulum membrane</location>
        <topology evidence="1 12">Multi-pass membrane protein</topology>
    </subcellularLocation>
</comment>
<feature type="transmembrane region" description="Helical" evidence="12">
    <location>
        <begin position="20"/>
        <end position="38"/>
    </location>
</feature>
<evidence type="ECO:0000256" key="5">
    <source>
        <dbReference type="ARBA" id="ARBA00022502"/>
    </source>
</evidence>
<dbReference type="PANTHER" id="PTHR12468">
    <property type="entry name" value="GPI MANNOSYLTRANSFERASE 2"/>
    <property type="match status" value="1"/>
</dbReference>
<feature type="transmembrane region" description="Helical" evidence="12">
    <location>
        <begin position="332"/>
        <end position="352"/>
    </location>
</feature>
<dbReference type="OrthoDB" id="10252502at2759"/>
<keyword evidence="7 12" id="KW-0808">Transferase</keyword>
<keyword evidence="6 12" id="KW-0328">Glycosyltransferase</keyword>
<dbReference type="EC" id="2.4.1.-" evidence="12"/>
<dbReference type="UniPathway" id="UPA00196"/>
<keyword evidence="14" id="KW-1185">Reference proteome</keyword>